<dbReference type="EMBL" id="SMGK01000003">
    <property type="protein sequence ID" value="TCK72774.1"/>
    <property type="molecule type" value="Genomic_DNA"/>
</dbReference>
<dbReference type="GO" id="GO:0015562">
    <property type="term" value="F:efflux transmembrane transporter activity"/>
    <property type="evidence" value="ECO:0007669"/>
    <property type="project" value="InterPro"/>
</dbReference>
<dbReference type="Gene3D" id="1.20.1600.10">
    <property type="entry name" value="Outer membrane efflux proteins (OEP)"/>
    <property type="match status" value="1"/>
</dbReference>
<dbReference type="PANTHER" id="PTHR30203:SF24">
    <property type="entry name" value="BLR4935 PROTEIN"/>
    <property type="match status" value="1"/>
</dbReference>
<comment type="caution">
    <text evidence="2">The sequence shown here is derived from an EMBL/GenBank/DDBJ whole genome shotgun (WGS) entry which is preliminary data.</text>
</comment>
<dbReference type="InterPro" id="IPR003423">
    <property type="entry name" value="OMP_efflux"/>
</dbReference>
<organism evidence="2 3">
    <name type="scientific">Acidipila rosea</name>
    <dbReference type="NCBI Taxonomy" id="768535"/>
    <lineage>
        <taxon>Bacteria</taxon>
        <taxon>Pseudomonadati</taxon>
        <taxon>Acidobacteriota</taxon>
        <taxon>Terriglobia</taxon>
        <taxon>Terriglobales</taxon>
        <taxon>Acidobacteriaceae</taxon>
        <taxon>Acidipila</taxon>
    </lineage>
</organism>
<dbReference type="RefSeq" id="WP_165876776.1">
    <property type="nucleotide sequence ID" value="NZ_SMGK01000003.1"/>
</dbReference>
<proteinExistence type="inferred from homology"/>
<evidence type="ECO:0000256" key="1">
    <source>
        <dbReference type="ARBA" id="ARBA00007613"/>
    </source>
</evidence>
<dbReference type="Pfam" id="PF02321">
    <property type="entry name" value="OEP"/>
    <property type="match status" value="2"/>
</dbReference>
<dbReference type="SUPFAM" id="SSF56954">
    <property type="entry name" value="Outer membrane efflux proteins (OEP)"/>
    <property type="match status" value="1"/>
</dbReference>
<sequence length="417" mass="46930">MRLTIRSAAHIILSATLATILTGQMVLAQNSLPQDLSLRDAIQSTLTHRPELRAVAQTYQSSLQMRRQAGLIPNPHLFYQMENLRPDMDFGQGIDIYAYVNQMWEVSGKRGARIATAESGVHHSQLTSEQQKRVIELAVAQSYWDALRLQYLRILAEQSVGYYREILDYHAKRFNEGKIAAVDLLRIRLEEARAEANMESSRLMEAEAKQRLAREMGLPEAGNWRLSEPFEVLNPPKEPPTVVNPENERIEVKLAQQAIDAARANLMVQKAQGRPDLDTAFGYKRTGGLNTMIAGVQMNLPFFNRNQGATAAAKFDIQANAATLQAVQQQSASELKLARMSYETWRRQVSERYRPLLDQAVDIANISLAAYREGGIDLLRLLDAEKLRLDTQSAWVDALGNYHQSVLSLEYANGLEP</sequence>
<dbReference type="Proteomes" id="UP000295210">
    <property type="component" value="Unassembled WGS sequence"/>
</dbReference>
<accession>A0A4R1L426</accession>
<gene>
    <name evidence="2" type="ORF">C7378_2364</name>
</gene>
<dbReference type="AlphaFoldDB" id="A0A4R1L426"/>
<reference evidence="2 3" key="1">
    <citation type="submission" date="2019-03" db="EMBL/GenBank/DDBJ databases">
        <title>Genomic Encyclopedia of Type Strains, Phase IV (KMG-IV): sequencing the most valuable type-strain genomes for metagenomic binning, comparative biology and taxonomic classification.</title>
        <authorList>
            <person name="Goeker M."/>
        </authorList>
    </citation>
    <scope>NUCLEOTIDE SEQUENCE [LARGE SCALE GENOMIC DNA]</scope>
    <source>
        <strain evidence="2 3">DSM 103428</strain>
    </source>
</reference>
<name>A0A4R1L426_9BACT</name>
<protein>
    <submittedName>
        <fullName evidence="2">Outer membrane protein TolC</fullName>
    </submittedName>
</protein>
<dbReference type="PANTHER" id="PTHR30203">
    <property type="entry name" value="OUTER MEMBRANE CATION EFFLUX PROTEIN"/>
    <property type="match status" value="1"/>
</dbReference>
<comment type="similarity">
    <text evidence="1">Belongs to the outer membrane factor (OMF) (TC 1.B.17) family.</text>
</comment>
<evidence type="ECO:0000313" key="3">
    <source>
        <dbReference type="Proteomes" id="UP000295210"/>
    </source>
</evidence>
<keyword evidence="3" id="KW-1185">Reference proteome</keyword>
<dbReference type="InterPro" id="IPR010131">
    <property type="entry name" value="MdtP/NodT-like"/>
</dbReference>
<evidence type="ECO:0000313" key="2">
    <source>
        <dbReference type="EMBL" id="TCK72774.1"/>
    </source>
</evidence>